<comment type="caution">
    <text evidence="1">The sequence shown here is derived from an EMBL/GenBank/DDBJ whole genome shotgun (WGS) entry which is preliminary data.</text>
</comment>
<keyword evidence="2" id="KW-1185">Reference proteome</keyword>
<accession>A0AAN9EJ47</accession>
<evidence type="ECO:0000313" key="2">
    <source>
        <dbReference type="Proteomes" id="UP001372338"/>
    </source>
</evidence>
<proteinExistence type="predicted"/>
<dbReference type="EMBL" id="JAYWIO010000006">
    <property type="protein sequence ID" value="KAK7258141.1"/>
    <property type="molecule type" value="Genomic_DNA"/>
</dbReference>
<gene>
    <name evidence="1" type="ORF">RIF29_32625</name>
</gene>
<reference evidence="1 2" key="1">
    <citation type="submission" date="2024-01" db="EMBL/GenBank/DDBJ databases">
        <title>The genomes of 5 underutilized Papilionoideae crops provide insights into root nodulation and disease resistanc.</title>
        <authorList>
            <person name="Yuan L."/>
        </authorList>
    </citation>
    <scope>NUCLEOTIDE SEQUENCE [LARGE SCALE GENOMIC DNA]</scope>
    <source>
        <strain evidence="1">ZHUSHIDOU_FW_LH</strain>
        <tissue evidence="1">Leaf</tissue>
    </source>
</reference>
<organism evidence="1 2">
    <name type="scientific">Crotalaria pallida</name>
    <name type="common">Smooth rattlebox</name>
    <name type="synonym">Crotalaria striata</name>
    <dbReference type="NCBI Taxonomy" id="3830"/>
    <lineage>
        <taxon>Eukaryota</taxon>
        <taxon>Viridiplantae</taxon>
        <taxon>Streptophyta</taxon>
        <taxon>Embryophyta</taxon>
        <taxon>Tracheophyta</taxon>
        <taxon>Spermatophyta</taxon>
        <taxon>Magnoliopsida</taxon>
        <taxon>eudicotyledons</taxon>
        <taxon>Gunneridae</taxon>
        <taxon>Pentapetalae</taxon>
        <taxon>rosids</taxon>
        <taxon>fabids</taxon>
        <taxon>Fabales</taxon>
        <taxon>Fabaceae</taxon>
        <taxon>Papilionoideae</taxon>
        <taxon>50 kb inversion clade</taxon>
        <taxon>genistoids sensu lato</taxon>
        <taxon>core genistoids</taxon>
        <taxon>Crotalarieae</taxon>
        <taxon>Crotalaria</taxon>
    </lineage>
</organism>
<protein>
    <submittedName>
        <fullName evidence="1">Uncharacterized protein</fullName>
    </submittedName>
</protein>
<name>A0AAN9EJ47_CROPI</name>
<dbReference type="AlphaFoldDB" id="A0AAN9EJ47"/>
<evidence type="ECO:0000313" key="1">
    <source>
        <dbReference type="EMBL" id="KAK7258141.1"/>
    </source>
</evidence>
<sequence length="120" mass="13717">MLIIILLVTKRPFNESISLLLRVKHRYVSFSVLLLCSDIVAGIEPDEEDCPKLAKCQEPLLKEIVAGLLDVLWNCVCHQTAVLKNGYQTAVLNRNYMVLQLLEEKARRNDGKSIKRSRPR</sequence>
<dbReference type="Proteomes" id="UP001372338">
    <property type="component" value="Unassembled WGS sequence"/>
</dbReference>